<protein>
    <submittedName>
        <fullName evidence="2">Uncharacterized protein</fullName>
    </submittedName>
</protein>
<organism evidence="2 3">
    <name type="scientific">Araneus ventricosus</name>
    <name type="common">Orbweaver spider</name>
    <name type="synonym">Epeira ventricosa</name>
    <dbReference type="NCBI Taxonomy" id="182803"/>
    <lineage>
        <taxon>Eukaryota</taxon>
        <taxon>Metazoa</taxon>
        <taxon>Ecdysozoa</taxon>
        <taxon>Arthropoda</taxon>
        <taxon>Chelicerata</taxon>
        <taxon>Arachnida</taxon>
        <taxon>Araneae</taxon>
        <taxon>Araneomorphae</taxon>
        <taxon>Entelegynae</taxon>
        <taxon>Araneoidea</taxon>
        <taxon>Araneidae</taxon>
        <taxon>Araneus</taxon>
    </lineage>
</organism>
<name>A0A4Y2J8R3_ARAVE</name>
<dbReference type="Proteomes" id="UP000499080">
    <property type="component" value="Unassembled WGS sequence"/>
</dbReference>
<accession>A0A4Y2J8R3</accession>
<gene>
    <name evidence="2" type="ORF">AVEN_110589_1</name>
</gene>
<sequence>MAYRRCEEDLRLCFKGKKNSFRFGIPMMWLEQQNHTTDCYFCLEDVRGFNTKDKNIKNIFYPNLSLAIRTMHHTSEIQLSHPSSSFDDIRSDSEDGDTLSHQDESSSDLYLYQGYNHFLRDTLMI</sequence>
<proteinExistence type="predicted"/>
<reference evidence="2 3" key="1">
    <citation type="journal article" date="2019" name="Sci. Rep.">
        <title>Orb-weaving spider Araneus ventricosus genome elucidates the spidroin gene catalogue.</title>
        <authorList>
            <person name="Kono N."/>
            <person name="Nakamura H."/>
            <person name="Ohtoshi R."/>
            <person name="Moran D.A.P."/>
            <person name="Shinohara A."/>
            <person name="Yoshida Y."/>
            <person name="Fujiwara M."/>
            <person name="Mori M."/>
            <person name="Tomita M."/>
            <person name="Arakawa K."/>
        </authorList>
    </citation>
    <scope>NUCLEOTIDE SEQUENCE [LARGE SCALE GENOMIC DNA]</scope>
</reference>
<feature type="region of interest" description="Disordered" evidence="1">
    <location>
        <begin position="79"/>
        <end position="103"/>
    </location>
</feature>
<feature type="compositionally biased region" description="Basic and acidic residues" evidence="1">
    <location>
        <begin position="87"/>
        <end position="103"/>
    </location>
</feature>
<dbReference type="AlphaFoldDB" id="A0A4Y2J8R3"/>
<keyword evidence="3" id="KW-1185">Reference proteome</keyword>
<evidence type="ECO:0000313" key="3">
    <source>
        <dbReference type="Proteomes" id="UP000499080"/>
    </source>
</evidence>
<comment type="caution">
    <text evidence="2">The sequence shown here is derived from an EMBL/GenBank/DDBJ whole genome shotgun (WGS) entry which is preliminary data.</text>
</comment>
<dbReference type="EMBL" id="BGPR01003303">
    <property type="protein sequence ID" value="GBM86335.1"/>
    <property type="molecule type" value="Genomic_DNA"/>
</dbReference>
<evidence type="ECO:0000313" key="2">
    <source>
        <dbReference type="EMBL" id="GBM86335.1"/>
    </source>
</evidence>
<evidence type="ECO:0000256" key="1">
    <source>
        <dbReference type="SAM" id="MobiDB-lite"/>
    </source>
</evidence>